<comment type="caution">
    <text evidence="25">The sequence shown here is derived from an EMBL/GenBank/DDBJ whole genome shotgun (WGS) entry which is preliminary data.</text>
</comment>
<dbReference type="InterPro" id="IPR001095">
    <property type="entry name" value="Acetyl_CoA_COase_a_su"/>
</dbReference>
<evidence type="ECO:0000256" key="5">
    <source>
        <dbReference type="ARBA" id="ARBA00010284"/>
    </source>
</evidence>
<keyword evidence="13 20" id="KW-0276">Fatty acid metabolism</keyword>
<dbReference type="NCBIfam" id="TIGR00513">
    <property type="entry name" value="accA"/>
    <property type="match status" value="1"/>
</dbReference>
<evidence type="ECO:0000256" key="17">
    <source>
        <dbReference type="ARBA" id="ARBA00023160"/>
    </source>
</evidence>
<evidence type="ECO:0000256" key="22">
    <source>
        <dbReference type="SAM" id="MobiDB-lite"/>
    </source>
</evidence>
<protein>
    <recommendedName>
        <fullName evidence="20 21">Multifunctional fusion protein</fullName>
    </recommendedName>
    <domain>
        <recommendedName>
            <fullName evidence="20">Acetyl-coenzyme A carboxylase carboxyl transferase subunit alpha</fullName>
            <shortName evidence="20">ACCase subunit alpha</shortName>
            <shortName evidence="20">Acetyl-CoA carboxylase carboxyltransferase subunit alpha</shortName>
            <ecNumber evidence="20">2.1.3.15</ecNumber>
        </recommendedName>
    </domain>
    <domain>
        <recommendedName>
            <fullName evidence="21">Acetyl-coenzyme A carboxylase carboxyl transferase subunit beta</fullName>
            <shortName evidence="21">ACCase subunit beta</shortName>
            <shortName evidence="21">Acetyl-CoA carboxylase carboxyltransferase subunit beta</shortName>
        </recommendedName>
    </domain>
</protein>
<dbReference type="EMBL" id="BAAANY010000023">
    <property type="protein sequence ID" value="GAA1700756.1"/>
    <property type="molecule type" value="Genomic_DNA"/>
</dbReference>
<evidence type="ECO:0000256" key="2">
    <source>
        <dbReference type="ARBA" id="ARBA00004956"/>
    </source>
</evidence>
<dbReference type="PROSITE" id="PS50989">
    <property type="entry name" value="COA_CT_CTER"/>
    <property type="match status" value="1"/>
</dbReference>
<evidence type="ECO:0000313" key="26">
    <source>
        <dbReference type="Proteomes" id="UP001500618"/>
    </source>
</evidence>
<keyword evidence="9 20" id="KW-0808">Transferase</keyword>
<evidence type="ECO:0000256" key="15">
    <source>
        <dbReference type="ARBA" id="ARBA00022840"/>
    </source>
</evidence>
<comment type="similarity">
    <text evidence="20">Belongs to the AccA family.</text>
</comment>
<name>A0ABN2I959_9ACTN</name>
<accession>A0ABN2I959</accession>
<comment type="similarity">
    <text evidence="3 21">Belongs to the AccD/PCCB family.</text>
</comment>
<evidence type="ECO:0000256" key="19">
    <source>
        <dbReference type="ARBA" id="ARBA00049152"/>
    </source>
</evidence>
<dbReference type="Gene3D" id="3.90.226.10">
    <property type="entry name" value="2-enoyl-CoA Hydratase, Chain A, domain 1"/>
    <property type="match status" value="2"/>
</dbReference>
<comment type="function">
    <text evidence="20">Component of the acetyl coenzyme A carboxylase (ACC) complex. First, biotin carboxylase catalyzes the carboxylation of biotin on its carrier protein (BCCP) and then the CO(2) group is transferred by the carboxyltransferase to acetyl-CoA to form malonyl-CoA.</text>
</comment>
<dbReference type="Proteomes" id="UP001500618">
    <property type="component" value="Unassembled WGS sequence"/>
</dbReference>
<dbReference type="Pfam" id="PF03255">
    <property type="entry name" value="ACCA"/>
    <property type="match status" value="1"/>
</dbReference>
<reference evidence="25 26" key="1">
    <citation type="journal article" date="2019" name="Int. J. Syst. Evol. Microbiol.">
        <title>The Global Catalogue of Microorganisms (GCM) 10K type strain sequencing project: providing services to taxonomists for standard genome sequencing and annotation.</title>
        <authorList>
            <consortium name="The Broad Institute Genomics Platform"/>
            <consortium name="The Broad Institute Genome Sequencing Center for Infectious Disease"/>
            <person name="Wu L."/>
            <person name="Ma J."/>
        </authorList>
    </citation>
    <scope>NUCLEOTIDE SEQUENCE [LARGE SCALE GENOMIC DNA]</scope>
    <source>
        <strain evidence="25 26">JCM 14718</strain>
    </source>
</reference>
<keyword evidence="12 21" id="KW-0863">Zinc-finger</keyword>
<dbReference type="PANTHER" id="PTHR42853:SF3">
    <property type="entry name" value="ACETYL-COENZYME A CARBOXYLASE CARBOXYL TRANSFERASE SUBUNIT ALPHA, CHLOROPLASTIC"/>
    <property type="match status" value="1"/>
</dbReference>
<keyword evidence="17 20" id="KW-0275">Fatty acid biosynthesis</keyword>
<evidence type="ECO:0000256" key="21">
    <source>
        <dbReference type="HAMAP-Rule" id="MF_01395"/>
    </source>
</evidence>
<evidence type="ECO:0000256" key="14">
    <source>
        <dbReference type="ARBA" id="ARBA00022833"/>
    </source>
</evidence>
<comment type="similarity">
    <text evidence="4">In the C-terminal section; belongs to the AccA family.</text>
</comment>
<dbReference type="InterPro" id="IPR011762">
    <property type="entry name" value="COA_CT_N"/>
</dbReference>
<evidence type="ECO:0000256" key="20">
    <source>
        <dbReference type="HAMAP-Rule" id="MF_00823"/>
    </source>
</evidence>
<evidence type="ECO:0000256" key="9">
    <source>
        <dbReference type="ARBA" id="ARBA00022679"/>
    </source>
</evidence>
<comment type="cofactor">
    <cofactor evidence="21">
        <name>Zn(2+)</name>
        <dbReference type="ChEBI" id="CHEBI:29105"/>
    </cofactor>
    <text evidence="21">Binds 1 zinc ion per subunit.</text>
</comment>
<evidence type="ECO:0000256" key="8">
    <source>
        <dbReference type="ARBA" id="ARBA00022516"/>
    </source>
</evidence>
<feature type="compositionally biased region" description="Basic and acidic residues" evidence="22">
    <location>
        <begin position="558"/>
        <end position="569"/>
    </location>
</feature>
<comment type="similarity">
    <text evidence="5">In the N-terminal section; belongs to the AccD/PCCB family.</text>
</comment>
<comment type="subcellular location">
    <subcellularLocation>
        <location evidence="1 20">Cytoplasm</location>
    </subcellularLocation>
</comment>
<keyword evidence="8 20" id="KW-0444">Lipid biosynthesis</keyword>
<evidence type="ECO:0000256" key="4">
    <source>
        <dbReference type="ARBA" id="ARBA00006276"/>
    </source>
</evidence>
<dbReference type="PRINTS" id="PR01069">
    <property type="entry name" value="ACCCTRFRASEA"/>
</dbReference>
<dbReference type="Pfam" id="PF17848">
    <property type="entry name" value="Zn_ribbon_ACC"/>
    <property type="match status" value="1"/>
</dbReference>
<evidence type="ECO:0000256" key="3">
    <source>
        <dbReference type="ARBA" id="ARBA00006102"/>
    </source>
</evidence>
<evidence type="ECO:0000313" key="25">
    <source>
        <dbReference type="EMBL" id="GAA1700756.1"/>
    </source>
</evidence>
<keyword evidence="7 20" id="KW-0963">Cytoplasm</keyword>
<evidence type="ECO:0000256" key="7">
    <source>
        <dbReference type="ARBA" id="ARBA00022490"/>
    </source>
</evidence>
<comment type="subunit">
    <text evidence="20">Acetyl-CoA carboxylase is a heterohexamer composed of biotin carboxyl carrier protein (AccB), biotin carboxylase (AccC) and two subunits each of ACCase subunit alpha (AccA) and ACCase subunit beta (AccD).</text>
</comment>
<evidence type="ECO:0000256" key="6">
    <source>
        <dbReference type="ARBA" id="ARBA00011664"/>
    </source>
</evidence>
<keyword evidence="15 20" id="KW-0067">ATP-binding</keyword>
<dbReference type="NCBIfam" id="NF041504">
    <property type="entry name" value="AccA_sub"/>
    <property type="match status" value="1"/>
</dbReference>
<dbReference type="SUPFAM" id="SSF52096">
    <property type="entry name" value="ClpP/crotonase"/>
    <property type="match status" value="2"/>
</dbReference>
<dbReference type="HAMAP" id="MF_01395">
    <property type="entry name" value="AcetylCoA_CT_beta"/>
    <property type="match status" value="1"/>
</dbReference>
<evidence type="ECO:0000256" key="18">
    <source>
        <dbReference type="ARBA" id="ARBA00025280"/>
    </source>
</evidence>
<evidence type="ECO:0000256" key="13">
    <source>
        <dbReference type="ARBA" id="ARBA00022832"/>
    </source>
</evidence>
<evidence type="ECO:0000256" key="11">
    <source>
        <dbReference type="ARBA" id="ARBA00022741"/>
    </source>
</evidence>
<dbReference type="InterPro" id="IPR000438">
    <property type="entry name" value="Acetyl_CoA_COase_Trfase_b_su"/>
</dbReference>
<dbReference type="InterPro" id="IPR029045">
    <property type="entry name" value="ClpP/crotonase-like_dom_sf"/>
</dbReference>
<comment type="catalytic activity">
    <reaction evidence="19 20">
        <text>N(6)-carboxybiotinyl-L-lysyl-[protein] + acetyl-CoA = N(6)-biotinyl-L-lysyl-[protein] + malonyl-CoA</text>
        <dbReference type="Rhea" id="RHEA:54728"/>
        <dbReference type="Rhea" id="RHEA-COMP:10505"/>
        <dbReference type="Rhea" id="RHEA-COMP:10506"/>
        <dbReference type="ChEBI" id="CHEBI:57288"/>
        <dbReference type="ChEBI" id="CHEBI:57384"/>
        <dbReference type="ChEBI" id="CHEBI:83144"/>
        <dbReference type="ChEBI" id="CHEBI:83145"/>
        <dbReference type="EC" id="2.1.3.15"/>
    </reaction>
</comment>
<feature type="binding site" evidence="21">
    <location>
        <position position="18"/>
    </location>
    <ligand>
        <name>Zn(2+)</name>
        <dbReference type="ChEBI" id="CHEBI:29105"/>
    </ligand>
</feature>
<feature type="zinc finger region" description="C4-type" evidence="21">
    <location>
        <begin position="15"/>
        <end position="37"/>
    </location>
</feature>
<feature type="region of interest" description="Disordered" evidence="22">
    <location>
        <begin position="548"/>
        <end position="569"/>
    </location>
</feature>
<feature type="binding site" evidence="21">
    <location>
        <position position="37"/>
    </location>
    <ligand>
        <name>Zn(2+)</name>
        <dbReference type="ChEBI" id="CHEBI:29105"/>
    </ligand>
</feature>
<evidence type="ECO:0000256" key="12">
    <source>
        <dbReference type="ARBA" id="ARBA00022771"/>
    </source>
</evidence>
<proteinExistence type="inferred from homology"/>
<feature type="domain" description="CoA carboxyltransferase C-terminal" evidence="24">
    <location>
        <begin position="288"/>
        <end position="533"/>
    </location>
</feature>
<comment type="function">
    <text evidence="18 21">Component of the acetyl coenzyme A carboxylase (ACC) complex. Biotin carboxylase (BC) catalyzes the carboxylation of biotin on its carrier protein (BCCP) and then the CO(2) group is transferred by the transcarboxylase to acetyl-CoA to form malonyl-CoA.</text>
</comment>
<feature type="domain" description="CoA carboxyltransferase N-terminal" evidence="23">
    <location>
        <begin position="11"/>
        <end position="280"/>
    </location>
</feature>
<feature type="binding site" evidence="21">
    <location>
        <position position="15"/>
    </location>
    <ligand>
        <name>Zn(2+)</name>
        <dbReference type="ChEBI" id="CHEBI:29105"/>
    </ligand>
</feature>
<keyword evidence="11 20" id="KW-0547">Nucleotide-binding</keyword>
<organism evidence="25 26">
    <name type="scientific">Fodinicola feengrottensis</name>
    <dbReference type="NCBI Taxonomy" id="435914"/>
    <lineage>
        <taxon>Bacteria</taxon>
        <taxon>Bacillati</taxon>
        <taxon>Actinomycetota</taxon>
        <taxon>Actinomycetes</taxon>
        <taxon>Mycobacteriales</taxon>
        <taxon>Fodinicola</taxon>
    </lineage>
</organism>
<dbReference type="EC" id="2.1.3.15" evidence="20"/>
<evidence type="ECO:0000259" key="24">
    <source>
        <dbReference type="PROSITE" id="PS50989"/>
    </source>
</evidence>
<evidence type="ECO:0000256" key="10">
    <source>
        <dbReference type="ARBA" id="ARBA00022723"/>
    </source>
</evidence>
<dbReference type="InterPro" id="IPR011763">
    <property type="entry name" value="COA_CT_C"/>
</dbReference>
<sequence>MVAALTKTSTPWHRCASCNELIYAKKLERNLHVCPDCGSHHRLTAPQWLDLLVDPGAQPVLAGPIGAADPLGFVDSMPYPQRLEAARRKTGLAEAVVCVRGRIQGWPVVVAAMDFRFLGGSLGAGAGELIVAAAARALADGVPFVIVTASGGARMQEGVISLLQMARTSQALAELDEAGLLTVSVITDPTYGGVAASFATLTDVILAEPGARLGFAGPRVIAETVGETLPEGFQTAEFLLANGLIDDVRPRALMRATLGKLLAVADSGKAGRPGRAVPRRTGEPVVTQADQLPARLAWDVVQLARHLDRPSTVDHIGQLIDGFVELHGDRASGDCPAIVGGLGLLRGRPVVVMGHQKGHSTRELVDRNFGMASPQGYRKSARLMRLAAKLGRPVVTLVDTPGAHPGVAAEQHGQAVAIAQNLRLMSGLPVPIVAAVTGEGGSGGALALAVSDRLLVAENAVYSVISPEGCAAILWKSRAHAPRAAQALRVDARALLEFGVADGVVREPAGGAHEDPALASGWLGDALCAALDELLPLSPAEIVRRRRERFRAVGRPKPTTESRRLDATA</sequence>
<dbReference type="RefSeq" id="WP_344313486.1">
    <property type="nucleotide sequence ID" value="NZ_BAAANY010000023.1"/>
</dbReference>
<dbReference type="PANTHER" id="PTHR42853">
    <property type="entry name" value="ACETYL-COENZYME A CARBOXYLASE CARBOXYL TRANSFERASE SUBUNIT ALPHA"/>
    <property type="match status" value="1"/>
</dbReference>
<dbReference type="InterPro" id="IPR041010">
    <property type="entry name" value="Znf-ACC"/>
</dbReference>
<evidence type="ECO:0000259" key="23">
    <source>
        <dbReference type="PROSITE" id="PS50980"/>
    </source>
</evidence>
<keyword evidence="16 20" id="KW-0443">Lipid metabolism</keyword>
<keyword evidence="10 21" id="KW-0479">Metal-binding</keyword>
<comment type="pathway">
    <text evidence="2 20">Lipid metabolism; malonyl-CoA biosynthesis; malonyl-CoA from acetyl-CoA: step 1/1.</text>
</comment>
<feature type="binding site" evidence="21">
    <location>
        <position position="34"/>
    </location>
    <ligand>
        <name>Zn(2+)</name>
        <dbReference type="ChEBI" id="CHEBI:29105"/>
    </ligand>
</feature>
<comment type="subunit">
    <text evidence="6">Acetyl-CoA carboxylase is a heterotetramer composed of biotin carboxyl carrier protein (AccB), biotin carboxylase (AccC) and two subunits of ACCase subunit beta/alpha.</text>
</comment>
<gene>
    <name evidence="21" type="primary">accD</name>
    <name evidence="20" type="synonym">accA</name>
    <name evidence="25" type="ORF">GCM10009765_57810</name>
</gene>
<dbReference type="HAMAP" id="MF_00823">
    <property type="entry name" value="AcetylCoA_CT_alpha"/>
    <property type="match status" value="1"/>
</dbReference>
<keyword evidence="14 21" id="KW-0862">Zinc</keyword>
<keyword evidence="26" id="KW-1185">Reference proteome</keyword>
<evidence type="ECO:0000256" key="16">
    <source>
        <dbReference type="ARBA" id="ARBA00023098"/>
    </source>
</evidence>
<dbReference type="NCBIfam" id="NF004344">
    <property type="entry name" value="PRK05724.1"/>
    <property type="match status" value="1"/>
</dbReference>
<dbReference type="PROSITE" id="PS50980">
    <property type="entry name" value="COA_CT_NTER"/>
    <property type="match status" value="1"/>
</dbReference>
<evidence type="ECO:0000256" key="1">
    <source>
        <dbReference type="ARBA" id="ARBA00004496"/>
    </source>
</evidence>